<accession>A0A7J7P026</accession>
<comment type="caution">
    <text evidence="3">The sequence shown here is derived from an EMBL/GenBank/DDBJ whole genome shotgun (WGS) entry which is preliminary data.</text>
</comment>
<dbReference type="AlphaFoldDB" id="A0A7J7P026"/>
<feature type="signal peptide" evidence="2">
    <location>
        <begin position="1"/>
        <end position="17"/>
    </location>
</feature>
<name>A0A7J7P026_9MAGN</name>
<protein>
    <submittedName>
        <fullName evidence="3">Uncharacterized protein</fullName>
    </submittedName>
</protein>
<keyword evidence="1" id="KW-0812">Transmembrane</keyword>
<dbReference type="EMBL" id="JACGCM010000377">
    <property type="protein sequence ID" value="KAF6172796.1"/>
    <property type="molecule type" value="Genomic_DNA"/>
</dbReference>
<keyword evidence="1" id="KW-1133">Transmembrane helix</keyword>
<evidence type="ECO:0000256" key="2">
    <source>
        <dbReference type="SAM" id="SignalP"/>
    </source>
</evidence>
<evidence type="ECO:0000313" key="3">
    <source>
        <dbReference type="EMBL" id="KAF6172796.1"/>
    </source>
</evidence>
<reference evidence="3 4" key="1">
    <citation type="journal article" date="2020" name="IScience">
        <title>Genome Sequencing of the Endangered Kingdonia uniflora (Circaeasteraceae, Ranunculales) Reveals Potential Mechanisms of Evolutionary Specialization.</title>
        <authorList>
            <person name="Sun Y."/>
            <person name="Deng T."/>
            <person name="Zhang A."/>
            <person name="Moore M.J."/>
            <person name="Landis J.B."/>
            <person name="Lin N."/>
            <person name="Zhang H."/>
            <person name="Zhang X."/>
            <person name="Huang J."/>
            <person name="Zhang X."/>
            <person name="Sun H."/>
            <person name="Wang H."/>
        </authorList>
    </citation>
    <scope>NUCLEOTIDE SEQUENCE [LARGE SCALE GENOMIC DNA]</scope>
    <source>
        <strain evidence="3">TB1705</strain>
        <tissue evidence="3">Leaf</tissue>
    </source>
</reference>
<organism evidence="3 4">
    <name type="scientific">Kingdonia uniflora</name>
    <dbReference type="NCBI Taxonomy" id="39325"/>
    <lineage>
        <taxon>Eukaryota</taxon>
        <taxon>Viridiplantae</taxon>
        <taxon>Streptophyta</taxon>
        <taxon>Embryophyta</taxon>
        <taxon>Tracheophyta</taxon>
        <taxon>Spermatophyta</taxon>
        <taxon>Magnoliopsida</taxon>
        <taxon>Ranunculales</taxon>
        <taxon>Circaeasteraceae</taxon>
        <taxon>Kingdonia</taxon>
    </lineage>
</organism>
<keyword evidence="1" id="KW-0472">Membrane</keyword>
<evidence type="ECO:0000313" key="4">
    <source>
        <dbReference type="Proteomes" id="UP000541444"/>
    </source>
</evidence>
<feature type="transmembrane region" description="Helical" evidence="1">
    <location>
        <begin position="92"/>
        <end position="114"/>
    </location>
</feature>
<proteinExistence type="predicted"/>
<evidence type="ECO:0000256" key="1">
    <source>
        <dbReference type="SAM" id="Phobius"/>
    </source>
</evidence>
<dbReference type="Proteomes" id="UP000541444">
    <property type="component" value="Unassembled WGS sequence"/>
</dbReference>
<sequence length="115" mass="12823">MKTALIFFFFFILCTQDHRIMVDEDTVRPRTDVYKLSKRSLQQKQLKGLHDTVGVSAKGVEYSKVKASGGKGGGETIRRPKPKLNGAALPSLLARPSSLFVVPFTMLLSAFLIYF</sequence>
<keyword evidence="4" id="KW-1185">Reference proteome</keyword>
<keyword evidence="2" id="KW-0732">Signal</keyword>
<gene>
    <name evidence="3" type="ORF">GIB67_034648</name>
</gene>
<feature type="chain" id="PRO_5029731776" evidence="2">
    <location>
        <begin position="18"/>
        <end position="115"/>
    </location>
</feature>